<evidence type="ECO:0000313" key="3">
    <source>
        <dbReference type="Proteomes" id="UP000230750"/>
    </source>
</evidence>
<dbReference type="PROSITE" id="PS50878">
    <property type="entry name" value="RT_POL"/>
    <property type="match status" value="1"/>
</dbReference>
<protein>
    <recommendedName>
        <fullName evidence="1">Reverse transcriptase domain-containing protein</fullName>
    </recommendedName>
</protein>
<evidence type="ECO:0000259" key="1">
    <source>
        <dbReference type="PROSITE" id="PS50878"/>
    </source>
</evidence>
<name>A0A2G8LDE6_STIJA</name>
<accession>A0A2G8LDE6</accession>
<dbReference type="EMBL" id="MRZV01000117">
    <property type="protein sequence ID" value="PIK58288.1"/>
    <property type="molecule type" value="Genomic_DNA"/>
</dbReference>
<dbReference type="Proteomes" id="UP000230750">
    <property type="component" value="Unassembled WGS sequence"/>
</dbReference>
<proteinExistence type="predicted"/>
<dbReference type="OrthoDB" id="411173at2759"/>
<evidence type="ECO:0000313" key="2">
    <source>
        <dbReference type="EMBL" id="PIK58288.1"/>
    </source>
</evidence>
<organism evidence="2 3">
    <name type="scientific">Stichopus japonicus</name>
    <name type="common">Sea cucumber</name>
    <dbReference type="NCBI Taxonomy" id="307972"/>
    <lineage>
        <taxon>Eukaryota</taxon>
        <taxon>Metazoa</taxon>
        <taxon>Echinodermata</taxon>
        <taxon>Eleutherozoa</taxon>
        <taxon>Echinozoa</taxon>
        <taxon>Holothuroidea</taxon>
        <taxon>Aspidochirotacea</taxon>
        <taxon>Aspidochirotida</taxon>
        <taxon>Stichopodidae</taxon>
        <taxon>Apostichopus</taxon>
    </lineage>
</organism>
<reference evidence="2 3" key="1">
    <citation type="journal article" date="2017" name="PLoS Biol.">
        <title>The sea cucumber genome provides insights into morphological evolution and visceral regeneration.</title>
        <authorList>
            <person name="Zhang X."/>
            <person name="Sun L."/>
            <person name="Yuan J."/>
            <person name="Sun Y."/>
            <person name="Gao Y."/>
            <person name="Zhang L."/>
            <person name="Li S."/>
            <person name="Dai H."/>
            <person name="Hamel J.F."/>
            <person name="Liu C."/>
            <person name="Yu Y."/>
            <person name="Liu S."/>
            <person name="Lin W."/>
            <person name="Guo K."/>
            <person name="Jin S."/>
            <person name="Xu P."/>
            <person name="Storey K.B."/>
            <person name="Huan P."/>
            <person name="Zhang T."/>
            <person name="Zhou Y."/>
            <person name="Zhang J."/>
            <person name="Lin C."/>
            <person name="Li X."/>
            <person name="Xing L."/>
            <person name="Huo D."/>
            <person name="Sun M."/>
            <person name="Wang L."/>
            <person name="Mercier A."/>
            <person name="Li F."/>
            <person name="Yang H."/>
            <person name="Xiang J."/>
        </authorList>
    </citation>
    <scope>NUCLEOTIDE SEQUENCE [LARGE SCALE GENOMIC DNA]</scope>
    <source>
        <strain evidence="2">Shaxun</strain>
        <tissue evidence="2">Muscle</tissue>
    </source>
</reference>
<sequence>MKSNVSRVTSGESAPFLTITEDDVLRDFSRLNASKSAGPDKLSPRVLKLCNHQLSYIFTHIFNLCFRTQCIPRLWKQSCIIPVPKKSTITSMNDLRPVALTSVAMKSCERFILQYIKRLTVNLMDDHQFAYRKGRNTDDALLFTLDTLYSHLEDSKSGKVSARIMFFDFSSAFNTMQPHILANVLLGSDDVPHALVRWVLDYLTNRSQFVRIGRDVVSDIMECSTGAPQGTVLAPFLFTLYTSGIRSTDLSCPLIKFADDTALVGRIKNDDDRIYREQIANFVAECDRNYLHLNVSKTKELIIDFRRANKIVPEPVVIDSKTVDRVTEYKYLGVVMDDQLKWDAHVEYVAKRLKPRMYCLRKLVSFDVNQNILSIFYNSIISSVWSYCITSWVGNIIRHPRKC</sequence>
<dbReference type="CDD" id="cd01650">
    <property type="entry name" value="RT_nLTR_like"/>
    <property type="match status" value="1"/>
</dbReference>
<dbReference type="PANTHER" id="PTHR47510:SF3">
    <property type="entry name" value="ENDO_EXONUCLEASE_PHOSPHATASE DOMAIN-CONTAINING PROTEIN"/>
    <property type="match status" value="1"/>
</dbReference>
<dbReference type="InterPro" id="IPR043502">
    <property type="entry name" value="DNA/RNA_pol_sf"/>
</dbReference>
<keyword evidence="3" id="KW-1185">Reference proteome</keyword>
<feature type="domain" description="Reverse transcriptase" evidence="1">
    <location>
        <begin position="64"/>
        <end position="336"/>
    </location>
</feature>
<dbReference type="InterPro" id="IPR000477">
    <property type="entry name" value="RT_dom"/>
</dbReference>
<dbReference type="Pfam" id="PF00078">
    <property type="entry name" value="RVT_1"/>
    <property type="match status" value="1"/>
</dbReference>
<comment type="caution">
    <text evidence="2">The sequence shown here is derived from an EMBL/GenBank/DDBJ whole genome shotgun (WGS) entry which is preliminary data.</text>
</comment>
<dbReference type="PANTHER" id="PTHR47510">
    <property type="entry name" value="REVERSE TRANSCRIPTASE DOMAIN-CONTAINING PROTEIN"/>
    <property type="match status" value="1"/>
</dbReference>
<dbReference type="SUPFAM" id="SSF56672">
    <property type="entry name" value="DNA/RNA polymerases"/>
    <property type="match status" value="1"/>
</dbReference>
<gene>
    <name evidence="2" type="ORF">BSL78_04794</name>
</gene>
<dbReference type="STRING" id="307972.A0A2G8LDE6"/>
<dbReference type="AlphaFoldDB" id="A0A2G8LDE6"/>